<feature type="region of interest" description="Disordered" evidence="1">
    <location>
        <begin position="62"/>
        <end position="110"/>
    </location>
</feature>
<protein>
    <submittedName>
        <fullName evidence="2">Uncharacterized protein</fullName>
    </submittedName>
</protein>
<keyword evidence="3" id="KW-1185">Reference proteome</keyword>
<dbReference type="Proteomes" id="UP001293254">
    <property type="component" value="Unassembled WGS sequence"/>
</dbReference>
<comment type="caution">
    <text evidence="2">The sequence shown here is derived from an EMBL/GenBank/DDBJ whole genome shotgun (WGS) entry which is preliminary data.</text>
</comment>
<dbReference type="AlphaFoldDB" id="A0AAE2CGA9"/>
<feature type="compositionally biased region" description="Polar residues" evidence="1">
    <location>
        <begin position="62"/>
        <end position="72"/>
    </location>
</feature>
<evidence type="ECO:0000313" key="2">
    <source>
        <dbReference type="EMBL" id="KAK4421161.1"/>
    </source>
</evidence>
<gene>
    <name evidence="2" type="ORF">Salat_2066600</name>
</gene>
<evidence type="ECO:0000313" key="3">
    <source>
        <dbReference type="Proteomes" id="UP001293254"/>
    </source>
</evidence>
<evidence type="ECO:0000256" key="1">
    <source>
        <dbReference type="SAM" id="MobiDB-lite"/>
    </source>
</evidence>
<dbReference type="EMBL" id="JACGWO010000008">
    <property type="protein sequence ID" value="KAK4421161.1"/>
    <property type="molecule type" value="Genomic_DNA"/>
</dbReference>
<reference evidence="2" key="2">
    <citation type="journal article" date="2024" name="Plant">
        <title>Genomic evolution and insights into agronomic trait innovations of Sesamum species.</title>
        <authorList>
            <person name="Miao H."/>
            <person name="Wang L."/>
            <person name="Qu L."/>
            <person name="Liu H."/>
            <person name="Sun Y."/>
            <person name="Le M."/>
            <person name="Wang Q."/>
            <person name="Wei S."/>
            <person name="Zheng Y."/>
            <person name="Lin W."/>
            <person name="Duan Y."/>
            <person name="Cao H."/>
            <person name="Xiong S."/>
            <person name="Wang X."/>
            <person name="Wei L."/>
            <person name="Li C."/>
            <person name="Ma Q."/>
            <person name="Ju M."/>
            <person name="Zhao R."/>
            <person name="Li G."/>
            <person name="Mu C."/>
            <person name="Tian Q."/>
            <person name="Mei H."/>
            <person name="Zhang T."/>
            <person name="Gao T."/>
            <person name="Zhang H."/>
        </authorList>
    </citation>
    <scope>NUCLEOTIDE SEQUENCE</scope>
    <source>
        <strain evidence="2">3651</strain>
    </source>
</reference>
<organism evidence="2 3">
    <name type="scientific">Sesamum alatum</name>
    <dbReference type="NCBI Taxonomy" id="300844"/>
    <lineage>
        <taxon>Eukaryota</taxon>
        <taxon>Viridiplantae</taxon>
        <taxon>Streptophyta</taxon>
        <taxon>Embryophyta</taxon>
        <taxon>Tracheophyta</taxon>
        <taxon>Spermatophyta</taxon>
        <taxon>Magnoliopsida</taxon>
        <taxon>eudicotyledons</taxon>
        <taxon>Gunneridae</taxon>
        <taxon>Pentapetalae</taxon>
        <taxon>asterids</taxon>
        <taxon>lamiids</taxon>
        <taxon>Lamiales</taxon>
        <taxon>Pedaliaceae</taxon>
        <taxon>Sesamum</taxon>
    </lineage>
</organism>
<proteinExistence type="predicted"/>
<name>A0AAE2CGA9_9LAMI</name>
<accession>A0AAE2CGA9</accession>
<reference evidence="2" key="1">
    <citation type="submission" date="2020-06" db="EMBL/GenBank/DDBJ databases">
        <authorList>
            <person name="Li T."/>
            <person name="Hu X."/>
            <person name="Zhang T."/>
            <person name="Song X."/>
            <person name="Zhang H."/>
            <person name="Dai N."/>
            <person name="Sheng W."/>
            <person name="Hou X."/>
            <person name="Wei L."/>
        </authorList>
    </citation>
    <scope>NUCLEOTIDE SEQUENCE</scope>
    <source>
        <strain evidence="2">3651</strain>
        <tissue evidence="2">Leaf</tissue>
    </source>
</reference>
<sequence>MRDAWRRLGSGGAQQVFLEKLQVSSTALHTWGKSGFNERRDRIKDLEHLLEVVRKGCLTASSKNRESLQTCLPSSSPTSWSPPPITKSSSSTPKVCRLAFHSPPRPRGHR</sequence>